<keyword evidence="2" id="KW-0012">Acyltransferase</keyword>
<protein>
    <submittedName>
        <fullName evidence="2">Acetyltransferase</fullName>
        <ecNumber evidence="2">2.3.1.-</ecNumber>
    </submittedName>
</protein>
<reference evidence="2 3" key="1">
    <citation type="submission" date="2018-06" db="EMBL/GenBank/DDBJ databases">
        <authorList>
            <consortium name="Pathogen Informatics"/>
            <person name="Doyle S."/>
        </authorList>
    </citation>
    <scope>NUCLEOTIDE SEQUENCE [LARGE SCALE GENOMIC DNA]</scope>
    <source>
        <strain evidence="2 3">NCTC7688</strain>
    </source>
</reference>
<keyword evidence="2" id="KW-0808">Transferase</keyword>
<dbReference type="AlphaFoldDB" id="A0A380HJP6"/>
<dbReference type="EC" id="2.3.1.-" evidence="2"/>
<dbReference type="PROSITE" id="PS51186">
    <property type="entry name" value="GNAT"/>
    <property type="match status" value="1"/>
</dbReference>
<feature type="domain" description="N-acetyltransferase" evidence="1">
    <location>
        <begin position="1"/>
        <end position="147"/>
    </location>
</feature>
<dbReference type="SUPFAM" id="SSF55729">
    <property type="entry name" value="Acyl-CoA N-acyltransferases (Nat)"/>
    <property type="match status" value="1"/>
</dbReference>
<dbReference type="Pfam" id="PF13673">
    <property type="entry name" value="Acetyltransf_10"/>
    <property type="match status" value="1"/>
</dbReference>
<name>A0A380HJP6_STASA</name>
<evidence type="ECO:0000313" key="2">
    <source>
        <dbReference type="EMBL" id="SUM81852.1"/>
    </source>
</evidence>
<sequence>MTIRCAKDNELKLINKVIPKLFKEAMMVNFDLSDASLRDMSNQLLLQGAKYYVLIEENICKGFVLIDKKTDYLEQQDYGFIYELYVFEGYRRQGFAKKLIYFVNDFFKSQHIGEVRLNVNVQNKARLLYEKVGFQERNITMSMKVVE</sequence>
<proteinExistence type="predicted"/>
<dbReference type="GO" id="GO:0016747">
    <property type="term" value="F:acyltransferase activity, transferring groups other than amino-acyl groups"/>
    <property type="evidence" value="ECO:0007669"/>
    <property type="project" value="InterPro"/>
</dbReference>
<dbReference type="EMBL" id="UHED01000001">
    <property type="protein sequence ID" value="SUM81852.1"/>
    <property type="molecule type" value="Genomic_DNA"/>
</dbReference>
<dbReference type="RefSeq" id="WP_115340441.1">
    <property type="nucleotide sequence ID" value="NZ_JADICK010000009.1"/>
</dbReference>
<dbReference type="Proteomes" id="UP000254707">
    <property type="component" value="Unassembled WGS sequence"/>
</dbReference>
<evidence type="ECO:0000313" key="3">
    <source>
        <dbReference type="Proteomes" id="UP000254707"/>
    </source>
</evidence>
<organism evidence="2 3">
    <name type="scientific">Staphylococcus saprophyticus</name>
    <dbReference type="NCBI Taxonomy" id="29385"/>
    <lineage>
        <taxon>Bacteria</taxon>
        <taxon>Bacillati</taxon>
        <taxon>Bacillota</taxon>
        <taxon>Bacilli</taxon>
        <taxon>Bacillales</taxon>
        <taxon>Staphylococcaceae</taxon>
        <taxon>Staphylococcus</taxon>
    </lineage>
</organism>
<dbReference type="InterPro" id="IPR016181">
    <property type="entry name" value="Acyl_CoA_acyltransferase"/>
</dbReference>
<dbReference type="CDD" id="cd04301">
    <property type="entry name" value="NAT_SF"/>
    <property type="match status" value="1"/>
</dbReference>
<accession>A0A380HJP6</accession>
<gene>
    <name evidence="2" type="primary">yycN</name>
    <name evidence="2" type="ORF">NCTC7688_00346</name>
</gene>
<dbReference type="InterPro" id="IPR000182">
    <property type="entry name" value="GNAT_dom"/>
</dbReference>
<dbReference type="Gene3D" id="3.40.630.30">
    <property type="match status" value="1"/>
</dbReference>
<evidence type="ECO:0000259" key="1">
    <source>
        <dbReference type="PROSITE" id="PS51186"/>
    </source>
</evidence>